<dbReference type="OrthoDB" id="7831129at2"/>
<proteinExistence type="predicted"/>
<evidence type="ECO:0000313" key="1">
    <source>
        <dbReference type="EMBL" id="GGO37986.1"/>
    </source>
</evidence>
<comment type="caution">
    <text evidence="1">The sequence shown here is derived from an EMBL/GenBank/DDBJ whole genome shotgun (WGS) entry which is preliminary data.</text>
</comment>
<dbReference type="EMBL" id="BMLP01000010">
    <property type="protein sequence ID" value="GGO37986.1"/>
    <property type="molecule type" value="Genomic_DNA"/>
</dbReference>
<keyword evidence="2" id="KW-1185">Reference proteome</keyword>
<dbReference type="Proteomes" id="UP000598196">
    <property type="component" value="Unassembled WGS sequence"/>
</dbReference>
<protein>
    <submittedName>
        <fullName evidence="1">Uncharacterized protein</fullName>
    </submittedName>
</protein>
<reference evidence="1 2" key="1">
    <citation type="journal article" date="2014" name="Int. J. Syst. Evol. Microbiol.">
        <title>Complete genome sequence of Corynebacterium casei LMG S-19264T (=DSM 44701T), isolated from a smear-ripened cheese.</title>
        <authorList>
            <consortium name="US DOE Joint Genome Institute (JGI-PGF)"/>
            <person name="Walter F."/>
            <person name="Albersmeier A."/>
            <person name="Kalinowski J."/>
            <person name="Ruckert C."/>
        </authorList>
    </citation>
    <scope>NUCLEOTIDE SEQUENCE [LARGE SCALE GENOMIC DNA]</scope>
    <source>
        <strain evidence="1 2">CGMCC 1.7029</strain>
    </source>
</reference>
<sequence>MTDIGSILRKLSVLGAERPIFREGLRVLSNGVYPPPLAALLAEVDTTILKRQLEFQTGDSRLVMTVAGRRILLLTSASPDLVAAGAPLGQPLSPDDSNAFEALAEALVALCAPERVLTVDCSHPDASVSAASVGISGEALAEMLMVDRASSPVQMFIEACEPQYSACLFWSGGAWIGHADDQALLARLRPIAEAQRQRMQSAYRSADQSGEAPRLIILEKALADEGSVSAAWANDEFAIFVHAPEDCAAIHAAWRRIFTL</sequence>
<organism evidence="1 2">
    <name type="scientific">Gemmobacter aquaticus</name>
    <dbReference type="NCBI Taxonomy" id="490185"/>
    <lineage>
        <taxon>Bacteria</taxon>
        <taxon>Pseudomonadati</taxon>
        <taxon>Pseudomonadota</taxon>
        <taxon>Alphaproteobacteria</taxon>
        <taxon>Rhodobacterales</taxon>
        <taxon>Paracoccaceae</taxon>
        <taxon>Gemmobacter</taxon>
    </lineage>
</organism>
<dbReference type="AlphaFoldDB" id="A0A917YN13"/>
<name>A0A917YN13_9RHOB</name>
<evidence type="ECO:0000313" key="2">
    <source>
        <dbReference type="Proteomes" id="UP000598196"/>
    </source>
</evidence>
<gene>
    <name evidence="1" type="ORF">GCM10010991_34610</name>
</gene>
<dbReference type="RefSeq" id="WP_146284172.1">
    <property type="nucleotide sequence ID" value="NZ_BMLP01000010.1"/>
</dbReference>
<accession>A0A917YN13</accession>